<dbReference type="InterPro" id="IPR007593">
    <property type="entry name" value="CD225/Dispanin_fam"/>
</dbReference>
<comment type="subcellular location">
    <subcellularLocation>
        <location evidence="1">Membrane</location>
    </subcellularLocation>
</comment>
<keyword evidence="3 7" id="KW-0812">Transmembrane</keyword>
<evidence type="ECO:0000256" key="5">
    <source>
        <dbReference type="ARBA" id="ARBA00023136"/>
    </source>
</evidence>
<evidence type="ECO:0000256" key="2">
    <source>
        <dbReference type="ARBA" id="ARBA00006843"/>
    </source>
</evidence>
<protein>
    <submittedName>
        <fullName evidence="9 10">Proline-rich transmembrane protein 1-like</fullName>
    </submittedName>
</protein>
<reference evidence="9 10" key="1">
    <citation type="submission" date="2025-04" db="UniProtKB">
        <authorList>
            <consortium name="RefSeq"/>
        </authorList>
    </citation>
    <scope>IDENTIFICATION</scope>
    <source>
        <tissue evidence="9 10">Tentacle</tissue>
    </source>
</reference>
<dbReference type="GeneID" id="116302499"/>
<dbReference type="GO" id="GO:0016020">
    <property type="term" value="C:membrane"/>
    <property type="evidence" value="ECO:0007669"/>
    <property type="project" value="UniProtKB-SubCell"/>
</dbReference>
<feature type="transmembrane region" description="Helical" evidence="7">
    <location>
        <begin position="108"/>
        <end position="130"/>
    </location>
</feature>
<name>A0A6P8ILH9_ACTTE</name>
<organism evidence="8 10">
    <name type="scientific">Actinia tenebrosa</name>
    <name type="common">Australian red waratah sea anemone</name>
    <dbReference type="NCBI Taxonomy" id="6105"/>
    <lineage>
        <taxon>Eukaryota</taxon>
        <taxon>Metazoa</taxon>
        <taxon>Cnidaria</taxon>
        <taxon>Anthozoa</taxon>
        <taxon>Hexacorallia</taxon>
        <taxon>Actiniaria</taxon>
        <taxon>Actiniidae</taxon>
        <taxon>Actinia</taxon>
    </lineage>
</organism>
<accession>A0A6P8ILH9</accession>
<dbReference type="InterPro" id="IPR051423">
    <property type="entry name" value="CD225/Dispanin"/>
</dbReference>
<comment type="similarity">
    <text evidence="2">Belongs to the CD225/Dispanin family.</text>
</comment>
<dbReference type="RefSeq" id="XP_031567664.1">
    <property type="nucleotide sequence ID" value="XM_031711804.1"/>
</dbReference>
<sequence length="142" mass="15010">MAEPIQSQPGYPPQGQPGYPPQGQPGYPPQGQPGYPPQGQPVSHTVTVVQTAPAMYPPDHCVLSWFACLCCFWPVGICAIINSSNARDAINRGDLASANNYSQTAKKYAMIAIVVGICVILLSIILRVALVSSSSSSSSSYN</sequence>
<feature type="transmembrane region" description="Helical" evidence="7">
    <location>
        <begin position="62"/>
        <end position="82"/>
    </location>
</feature>
<dbReference type="KEGG" id="aten:116302499"/>
<dbReference type="AlphaFoldDB" id="A0A6P8ILH9"/>
<evidence type="ECO:0000256" key="1">
    <source>
        <dbReference type="ARBA" id="ARBA00004370"/>
    </source>
</evidence>
<evidence type="ECO:0000313" key="8">
    <source>
        <dbReference type="Proteomes" id="UP000515163"/>
    </source>
</evidence>
<proteinExistence type="inferred from homology"/>
<evidence type="ECO:0000256" key="7">
    <source>
        <dbReference type="SAM" id="Phobius"/>
    </source>
</evidence>
<keyword evidence="5 7" id="KW-0472">Membrane</keyword>
<dbReference type="PANTHER" id="PTHR14948:SF25">
    <property type="entry name" value="DUF4190 DOMAIN-CONTAINING PROTEIN"/>
    <property type="match status" value="1"/>
</dbReference>
<dbReference type="OrthoDB" id="5982478at2759"/>
<keyword evidence="8" id="KW-1185">Reference proteome</keyword>
<evidence type="ECO:0000256" key="6">
    <source>
        <dbReference type="SAM" id="MobiDB-lite"/>
    </source>
</evidence>
<keyword evidence="4 7" id="KW-1133">Transmembrane helix</keyword>
<evidence type="ECO:0000256" key="4">
    <source>
        <dbReference type="ARBA" id="ARBA00022989"/>
    </source>
</evidence>
<feature type="compositionally biased region" description="Pro residues" evidence="6">
    <location>
        <begin position="10"/>
        <end position="39"/>
    </location>
</feature>
<evidence type="ECO:0000313" key="9">
    <source>
        <dbReference type="RefSeq" id="XP_031567663.1"/>
    </source>
</evidence>
<feature type="region of interest" description="Disordered" evidence="6">
    <location>
        <begin position="1"/>
        <end position="42"/>
    </location>
</feature>
<dbReference type="PANTHER" id="PTHR14948">
    <property type="entry name" value="NG5"/>
    <property type="match status" value="1"/>
</dbReference>
<evidence type="ECO:0000313" key="10">
    <source>
        <dbReference type="RefSeq" id="XP_031567664.1"/>
    </source>
</evidence>
<dbReference type="RefSeq" id="XP_031567663.1">
    <property type="nucleotide sequence ID" value="XM_031711803.1"/>
</dbReference>
<dbReference type="Proteomes" id="UP000515163">
    <property type="component" value="Unplaced"/>
</dbReference>
<dbReference type="Pfam" id="PF04505">
    <property type="entry name" value="CD225"/>
    <property type="match status" value="1"/>
</dbReference>
<evidence type="ECO:0000256" key="3">
    <source>
        <dbReference type="ARBA" id="ARBA00022692"/>
    </source>
</evidence>
<gene>
    <name evidence="9 10" type="primary">LOC116302499</name>
</gene>